<dbReference type="GO" id="GO:0009653">
    <property type="term" value="P:anatomical structure morphogenesis"/>
    <property type="evidence" value="ECO:0007669"/>
    <property type="project" value="UniProtKB-ARBA"/>
</dbReference>
<dbReference type="InterPro" id="IPR029021">
    <property type="entry name" value="Prot-tyrosine_phosphatase-like"/>
</dbReference>
<dbReference type="SMART" id="SM00404">
    <property type="entry name" value="PTPc_motif"/>
    <property type="match status" value="1"/>
</dbReference>
<keyword evidence="4" id="KW-1185">Reference proteome</keyword>
<feature type="domain" description="Tyrosine-protein phosphatase" evidence="1">
    <location>
        <begin position="295"/>
        <end position="604"/>
    </location>
</feature>
<feature type="domain" description="Tyrosine specific protein phosphatases" evidence="2">
    <location>
        <begin position="518"/>
        <end position="595"/>
    </location>
</feature>
<dbReference type="Pfam" id="PF00102">
    <property type="entry name" value="Y_phosphatase"/>
    <property type="match status" value="2"/>
</dbReference>
<evidence type="ECO:0000259" key="1">
    <source>
        <dbReference type="PROSITE" id="PS50055"/>
    </source>
</evidence>
<name>A0A4C1UWD8_EUMVA</name>
<organism evidence="3 4">
    <name type="scientific">Eumeta variegata</name>
    <name type="common">Bagworm moth</name>
    <name type="synonym">Eumeta japonica</name>
    <dbReference type="NCBI Taxonomy" id="151549"/>
    <lineage>
        <taxon>Eukaryota</taxon>
        <taxon>Metazoa</taxon>
        <taxon>Ecdysozoa</taxon>
        <taxon>Arthropoda</taxon>
        <taxon>Hexapoda</taxon>
        <taxon>Insecta</taxon>
        <taxon>Pterygota</taxon>
        <taxon>Neoptera</taxon>
        <taxon>Endopterygota</taxon>
        <taxon>Lepidoptera</taxon>
        <taxon>Glossata</taxon>
        <taxon>Ditrysia</taxon>
        <taxon>Tineoidea</taxon>
        <taxon>Psychidae</taxon>
        <taxon>Oiketicinae</taxon>
        <taxon>Eumeta</taxon>
    </lineage>
</organism>
<dbReference type="SMART" id="SM00194">
    <property type="entry name" value="PTPc"/>
    <property type="match status" value="1"/>
</dbReference>
<dbReference type="PROSITE" id="PS50056">
    <property type="entry name" value="TYR_PHOSPHATASE_2"/>
    <property type="match status" value="1"/>
</dbReference>
<dbReference type="PANTHER" id="PTHR19134">
    <property type="entry name" value="RECEPTOR-TYPE TYROSINE-PROTEIN PHOSPHATASE"/>
    <property type="match status" value="1"/>
</dbReference>
<comment type="caution">
    <text evidence="3">The sequence shown here is derived from an EMBL/GenBank/DDBJ whole genome shotgun (WGS) entry which is preliminary data.</text>
</comment>
<dbReference type="Proteomes" id="UP000299102">
    <property type="component" value="Unassembled WGS sequence"/>
</dbReference>
<proteinExistence type="predicted"/>
<dbReference type="InterPro" id="IPR050348">
    <property type="entry name" value="Protein-Tyr_Phosphatase"/>
</dbReference>
<dbReference type="PRINTS" id="PR00700">
    <property type="entry name" value="PRTYPHPHTASE"/>
</dbReference>
<dbReference type="PROSITE" id="PS50055">
    <property type="entry name" value="TYR_PHOSPHATASE_PTP"/>
    <property type="match status" value="1"/>
</dbReference>
<dbReference type="EMBL" id="BGZK01000231">
    <property type="protein sequence ID" value="GBP30337.1"/>
    <property type="molecule type" value="Genomic_DNA"/>
</dbReference>
<dbReference type="GO" id="GO:0004725">
    <property type="term" value="F:protein tyrosine phosphatase activity"/>
    <property type="evidence" value="ECO:0007669"/>
    <property type="project" value="InterPro"/>
</dbReference>
<dbReference type="AlphaFoldDB" id="A0A4C1UWD8"/>
<dbReference type="CDD" id="cd00047">
    <property type="entry name" value="PTPc"/>
    <property type="match status" value="1"/>
</dbReference>
<dbReference type="STRING" id="151549.A0A4C1UWD8"/>
<gene>
    <name evidence="3" type="primary">Ptpn7</name>
    <name evidence="3" type="ORF">EVAR_27952_1</name>
</gene>
<dbReference type="Gene3D" id="3.90.190.10">
    <property type="entry name" value="Protein tyrosine phosphatase superfamily"/>
    <property type="match status" value="1"/>
</dbReference>
<evidence type="ECO:0000313" key="3">
    <source>
        <dbReference type="EMBL" id="GBP30337.1"/>
    </source>
</evidence>
<keyword evidence="3" id="KW-0675">Receptor</keyword>
<dbReference type="InterPro" id="IPR003595">
    <property type="entry name" value="Tyr_Pase_cat"/>
</dbReference>
<protein>
    <submittedName>
        <fullName evidence="3">Tyrosine-protein phosphatase non-receptor type 7</fullName>
    </submittedName>
</protein>
<dbReference type="InterPro" id="IPR000242">
    <property type="entry name" value="PTP_cat"/>
</dbReference>
<dbReference type="GO" id="GO:0048666">
    <property type="term" value="P:neuron development"/>
    <property type="evidence" value="ECO:0007669"/>
    <property type="project" value="UniProtKB-ARBA"/>
</dbReference>
<sequence>MHIPVVMHIPYALVLVSYNRYYSRNKEYLADHCVSTAVGYEPPMPSRRLSTGGVAQIWKENHRLRLAFHDEIPSHATVYNSFNDFKRDPTNLTDNLHEGRPSTATTEDNISAVQLMIETDKRVTYQQIGTNLASRIPHNLAELQKLRRDNWCYEKVLRFTGGNSNAVYDIVKGDKNWTYYNDPEIKTQFAHVSLQLVVRRRGRRGVYAQRCTPVSLDAYSLDSVSVGLRKGNPRLRASKRSYGNPAYDDEQVTSHPMQYAALANFALDTDSMTTEFSEIPSVTVRPEEVPLGCEDKNRYSNVLPLPETRVPLTRIGNDPTTEYINANYITGPGNIKNYYIACQAPLANTVSDFWRMIWEQNSRLIVMLTEYMENGVEKCYEYLPPSEITDNRRTFGNFQILLKKREQRDKYAMSTVQLTNLSTRTWREVTHLWYFWPAKGVPDDHDSIIDFMSEMRTYMKISQTAKEYDEDGLEVIYGNEGRSSFGSLGRLKSDESAGNGVNVYSPQKAEEMMRRANNGTLGRMKTAADGEGTYHTTGVRPCVVVCASGAGRSAALVALDVCARALAAGRVDVPRVVREIRAQRPHSLANRHHYIFLYKVLSEYGNKLMGGGVENI</sequence>
<dbReference type="PANTHER" id="PTHR19134:SF544">
    <property type="entry name" value="IP14232P"/>
    <property type="match status" value="1"/>
</dbReference>
<dbReference type="InterPro" id="IPR000387">
    <property type="entry name" value="Tyr_Pase_dom"/>
</dbReference>
<evidence type="ECO:0000313" key="4">
    <source>
        <dbReference type="Proteomes" id="UP000299102"/>
    </source>
</evidence>
<dbReference type="SUPFAM" id="SSF52799">
    <property type="entry name" value="(Phosphotyrosine protein) phosphatases II"/>
    <property type="match status" value="1"/>
</dbReference>
<dbReference type="OrthoDB" id="5794147at2759"/>
<accession>A0A4C1UWD8</accession>
<reference evidence="3 4" key="1">
    <citation type="journal article" date="2019" name="Commun. Biol.">
        <title>The bagworm genome reveals a unique fibroin gene that provides high tensile strength.</title>
        <authorList>
            <person name="Kono N."/>
            <person name="Nakamura H."/>
            <person name="Ohtoshi R."/>
            <person name="Tomita M."/>
            <person name="Numata K."/>
            <person name="Arakawa K."/>
        </authorList>
    </citation>
    <scope>NUCLEOTIDE SEQUENCE [LARGE SCALE GENOMIC DNA]</scope>
</reference>
<evidence type="ECO:0000259" key="2">
    <source>
        <dbReference type="PROSITE" id="PS50056"/>
    </source>
</evidence>